<dbReference type="GO" id="GO:0005507">
    <property type="term" value="F:copper ion binding"/>
    <property type="evidence" value="ECO:0007669"/>
    <property type="project" value="InterPro"/>
</dbReference>
<comment type="caution">
    <text evidence="2">The sequence shown here is derived from an EMBL/GenBank/DDBJ whole genome shotgun (WGS) entry which is preliminary data.</text>
</comment>
<dbReference type="InterPro" id="IPR045087">
    <property type="entry name" value="Cu-oxidase_fam"/>
</dbReference>
<dbReference type="GO" id="GO:0030288">
    <property type="term" value="C:outer membrane-bounded periplasmic space"/>
    <property type="evidence" value="ECO:0007669"/>
    <property type="project" value="TreeGrafter"/>
</dbReference>
<protein>
    <recommendedName>
        <fullName evidence="1">Plastocyanin-like domain-containing protein</fullName>
    </recommendedName>
</protein>
<name>A0A6V8L7L7_9ACTN</name>
<dbReference type="PANTHER" id="PTHR11709">
    <property type="entry name" value="MULTI-COPPER OXIDASE"/>
    <property type="match status" value="1"/>
</dbReference>
<evidence type="ECO:0000313" key="3">
    <source>
        <dbReference type="Proteomes" id="UP000482960"/>
    </source>
</evidence>
<dbReference type="Pfam" id="PF07732">
    <property type="entry name" value="Cu-oxidase_3"/>
    <property type="match status" value="1"/>
</dbReference>
<evidence type="ECO:0000313" key="2">
    <source>
        <dbReference type="EMBL" id="GFJ89997.1"/>
    </source>
</evidence>
<feature type="domain" description="Plastocyanin-like" evidence="1">
    <location>
        <begin position="55"/>
        <end position="160"/>
    </location>
</feature>
<accession>A0A6V8L7L7</accession>
<dbReference type="GO" id="GO:0016491">
    <property type="term" value="F:oxidoreductase activity"/>
    <property type="evidence" value="ECO:0007669"/>
    <property type="project" value="TreeGrafter"/>
</dbReference>
<dbReference type="InterPro" id="IPR008972">
    <property type="entry name" value="Cupredoxin"/>
</dbReference>
<dbReference type="Gene3D" id="2.60.40.420">
    <property type="entry name" value="Cupredoxins - blue copper proteins"/>
    <property type="match status" value="2"/>
</dbReference>
<reference evidence="2 3" key="2">
    <citation type="submission" date="2020-03" db="EMBL/GenBank/DDBJ databases">
        <authorList>
            <person name="Ichikawa N."/>
            <person name="Kimura A."/>
            <person name="Kitahashi Y."/>
            <person name="Uohara A."/>
        </authorList>
    </citation>
    <scope>NUCLEOTIDE SEQUENCE [LARGE SCALE GENOMIC DNA]</scope>
    <source>
        <strain evidence="2 3">NBRC 108638</strain>
    </source>
</reference>
<dbReference type="InterPro" id="IPR011707">
    <property type="entry name" value="Cu-oxidase-like_N"/>
</dbReference>
<dbReference type="PANTHER" id="PTHR11709:SF2">
    <property type="entry name" value="MULTICOPPER OXIDASE LPR1"/>
    <property type="match status" value="1"/>
</dbReference>
<sequence length="263" mass="28566">MLLLAGCGLAQTNTVGEVEFAHRLRVPPLAGSHLDDQGRRVFDLRAQAGSTDFGTGGKTSTWGFNGSYLGPTLRAKRGERVMVNVVNGLAETTSVHWHGMHLPARMDGGPHQPIRPNATWSPTWTVDQPAATLWYHPHPHGETEKHVSRGLAGMFIVDDDTRVNLPREYGVDDVPMIVQDRDDTVLVNGTAGPYLDVRTERVRLRLLNASSARVYNFGLADDRPFALVGTDGGLLPTAHGTSRIRLSPGERAEIVVEVQPGSG</sequence>
<keyword evidence="3" id="KW-1185">Reference proteome</keyword>
<dbReference type="AlphaFoldDB" id="A0A6V8L7L7"/>
<dbReference type="SUPFAM" id="SSF49503">
    <property type="entry name" value="Cupredoxins"/>
    <property type="match status" value="2"/>
</dbReference>
<dbReference type="CDD" id="cd04232">
    <property type="entry name" value="CuRO_1_CueO_FtsP"/>
    <property type="match status" value="1"/>
</dbReference>
<reference evidence="2 3" key="1">
    <citation type="submission" date="2020-03" db="EMBL/GenBank/DDBJ databases">
        <title>Whole genome shotgun sequence of Phytohabitans rumicis NBRC 108638.</title>
        <authorList>
            <person name="Komaki H."/>
            <person name="Tamura T."/>
        </authorList>
    </citation>
    <scope>NUCLEOTIDE SEQUENCE [LARGE SCALE GENOMIC DNA]</scope>
    <source>
        <strain evidence="2 3">NBRC 108638</strain>
    </source>
</reference>
<proteinExistence type="predicted"/>
<organism evidence="2 3">
    <name type="scientific">Phytohabitans rumicis</name>
    <dbReference type="NCBI Taxonomy" id="1076125"/>
    <lineage>
        <taxon>Bacteria</taxon>
        <taxon>Bacillati</taxon>
        <taxon>Actinomycetota</taxon>
        <taxon>Actinomycetes</taxon>
        <taxon>Micromonosporales</taxon>
        <taxon>Micromonosporaceae</taxon>
    </lineage>
</organism>
<dbReference type="Proteomes" id="UP000482960">
    <property type="component" value="Unassembled WGS sequence"/>
</dbReference>
<evidence type="ECO:0000259" key="1">
    <source>
        <dbReference type="Pfam" id="PF07732"/>
    </source>
</evidence>
<gene>
    <name evidence="2" type="ORF">Prum_036390</name>
</gene>
<dbReference type="EMBL" id="BLPG01000001">
    <property type="protein sequence ID" value="GFJ89997.1"/>
    <property type="molecule type" value="Genomic_DNA"/>
</dbReference>